<keyword evidence="8 12" id="KW-0862">Zinc</keyword>
<comment type="subunit">
    <text evidence="12">Monomer. Interacts with DnaB.</text>
</comment>
<dbReference type="NCBIfam" id="TIGR01391">
    <property type="entry name" value="dnaG"/>
    <property type="match status" value="1"/>
</dbReference>
<reference evidence="15" key="1">
    <citation type="journal article" date="2023" name="Int. J. Syst. Evol. Microbiol.">
        <title>Mesoterricola silvestris gen. nov., sp. nov., Mesoterricola sediminis sp. nov., Geothrix oryzae sp. nov., Geothrix edaphica sp. nov., Geothrix rubra sp. nov., and Geothrix limicola sp. nov., six novel members of Acidobacteriota isolated from soils.</title>
        <authorList>
            <person name="Itoh H."/>
            <person name="Sugisawa Y."/>
            <person name="Mise K."/>
            <person name="Xu Z."/>
            <person name="Kuniyasu M."/>
            <person name="Ushijima N."/>
            <person name="Kawano K."/>
            <person name="Kobayashi E."/>
            <person name="Shiratori Y."/>
            <person name="Masuda Y."/>
            <person name="Senoo K."/>
        </authorList>
    </citation>
    <scope>NUCLEOTIDE SEQUENCE [LARGE SCALE GENOMIC DNA]</scope>
    <source>
        <strain evidence="15">W79</strain>
    </source>
</reference>
<keyword evidence="6 12" id="KW-0479">Metal-binding</keyword>
<dbReference type="GO" id="GO:0005737">
    <property type="term" value="C:cytoplasm"/>
    <property type="evidence" value="ECO:0007669"/>
    <property type="project" value="TreeGrafter"/>
</dbReference>
<sequence length="581" mass="64758">MRDRELVQRIKDATDLVALVGQAVKLRRQGSAWVGLCPFHSERSPSFQVVADRGFYHCFGCGKHGDAFTWIMEREGLPFPEALEQLARSAGIDLPRQRERPAAELDLEARLRLALETAQAFYQRKLAESPKAMDYLRGRGMTPAFIQEAGLGCAPDAWEALVTHLKAQGFSLELLEQTGLVSRSERGSFLDFLRDRLVIPILDARGKVIAFGGRAFGDAKPKYLNTRETSLFQKGSVLFGFHRAKGQLRDGALVVEGYFDVLQLHQQGIHQAVAPLGTALTEGHLQLVGRFTKRLILCFDGDAAGLRAMEKSLKLALPLGFDVRLLLLPQGEDPDTWCMTLGADAFRELMGRAPDWTNFIINRALEGKDLRRTAERMEALRELAGFLAYLPHTPEQRELFASLAHELKIPLEELDKAIKARAQAPHQPEAAVAAPVVAEVDDLLRPLLLLSRDPAFLARLGSAPPAWWESLTGAPLLQCLLDAAGDESQIPPEALAQLRHIEARWSVKDDAELLPDQVFLKLEMAFVEREKQALSRQMQDPAVMVDPELSRRLALTVNELLQRGARLGKELTSLRRKSFSR</sequence>
<keyword evidence="1 12" id="KW-0240">DNA-directed RNA polymerase</keyword>
<accession>A0AA48KBM5</accession>
<feature type="domain" description="Toprim" evidence="13">
    <location>
        <begin position="250"/>
        <end position="331"/>
    </location>
</feature>
<dbReference type="InterPro" id="IPR030846">
    <property type="entry name" value="DnaG_bac"/>
</dbReference>
<dbReference type="Pfam" id="PF10410">
    <property type="entry name" value="DnaB_bind"/>
    <property type="match status" value="1"/>
</dbReference>
<dbReference type="SUPFAM" id="SSF57783">
    <property type="entry name" value="Zinc beta-ribbon"/>
    <property type="match status" value="1"/>
</dbReference>
<dbReference type="GO" id="GO:0003677">
    <property type="term" value="F:DNA binding"/>
    <property type="evidence" value="ECO:0007669"/>
    <property type="project" value="UniProtKB-KW"/>
</dbReference>
<evidence type="ECO:0000313" key="15">
    <source>
        <dbReference type="Proteomes" id="UP001238179"/>
    </source>
</evidence>
<evidence type="ECO:0000256" key="8">
    <source>
        <dbReference type="ARBA" id="ARBA00022833"/>
    </source>
</evidence>
<dbReference type="PANTHER" id="PTHR30313:SF2">
    <property type="entry name" value="DNA PRIMASE"/>
    <property type="match status" value="1"/>
</dbReference>
<dbReference type="Proteomes" id="UP001238179">
    <property type="component" value="Chromosome"/>
</dbReference>
<dbReference type="Gene3D" id="3.90.580.10">
    <property type="entry name" value="Zinc finger, CHC2-type domain"/>
    <property type="match status" value="1"/>
</dbReference>
<evidence type="ECO:0000256" key="6">
    <source>
        <dbReference type="ARBA" id="ARBA00022723"/>
    </source>
</evidence>
<evidence type="ECO:0000256" key="10">
    <source>
        <dbReference type="ARBA" id="ARBA00023125"/>
    </source>
</evidence>
<dbReference type="InterPro" id="IPR034151">
    <property type="entry name" value="TOPRIM_DnaG_bac"/>
</dbReference>
<dbReference type="GO" id="GO:0008270">
    <property type="term" value="F:zinc ion binding"/>
    <property type="evidence" value="ECO:0007669"/>
    <property type="project" value="UniProtKB-UniRule"/>
</dbReference>
<comment type="cofactor">
    <cofactor evidence="12">
        <name>Zn(2+)</name>
        <dbReference type="ChEBI" id="CHEBI:29105"/>
    </cofactor>
    <text evidence="12">Binds 1 zinc ion per monomer.</text>
</comment>
<dbReference type="InterPro" id="IPR006295">
    <property type="entry name" value="DNA_primase_DnaG"/>
</dbReference>
<keyword evidence="9" id="KW-0460">Magnesium</keyword>
<keyword evidence="3 12" id="KW-0808">Transferase</keyword>
<comment type="function">
    <text evidence="12">RNA polymerase that catalyzes the synthesis of short RNA molecules used as primers for DNA polymerase during DNA replication.</text>
</comment>
<evidence type="ECO:0000313" key="14">
    <source>
        <dbReference type="EMBL" id="BDU72668.1"/>
    </source>
</evidence>
<keyword evidence="7 12" id="KW-0863">Zinc-finger</keyword>
<evidence type="ECO:0000256" key="1">
    <source>
        <dbReference type="ARBA" id="ARBA00022478"/>
    </source>
</evidence>
<name>A0AA48KBM5_9BACT</name>
<dbReference type="Gene3D" id="3.90.980.10">
    <property type="entry name" value="DNA primase, catalytic core, N-terminal domain"/>
    <property type="match status" value="1"/>
</dbReference>
<dbReference type="SMART" id="SM00493">
    <property type="entry name" value="TOPRIM"/>
    <property type="match status" value="1"/>
</dbReference>
<dbReference type="CDD" id="cd03364">
    <property type="entry name" value="TOPRIM_DnaG_primases"/>
    <property type="match status" value="1"/>
</dbReference>
<protein>
    <recommendedName>
        <fullName evidence="12">DNA primase</fullName>
        <ecNumber evidence="12">2.7.7.101</ecNumber>
    </recommendedName>
</protein>
<dbReference type="InterPro" id="IPR037068">
    <property type="entry name" value="DNA_primase_core_N_sf"/>
</dbReference>
<dbReference type="InterPro" id="IPR013264">
    <property type="entry name" value="DNAG_N"/>
</dbReference>
<dbReference type="EMBL" id="AP027080">
    <property type="protein sequence ID" value="BDU72668.1"/>
    <property type="molecule type" value="Genomic_DNA"/>
</dbReference>
<dbReference type="InterPro" id="IPR006171">
    <property type="entry name" value="TOPRIM_dom"/>
</dbReference>
<feature type="zinc finger region" description="CHC2-type" evidence="12">
    <location>
        <begin position="37"/>
        <end position="61"/>
    </location>
</feature>
<keyword evidence="10 12" id="KW-0238">DNA-binding</keyword>
<dbReference type="GO" id="GO:0000428">
    <property type="term" value="C:DNA-directed RNA polymerase complex"/>
    <property type="evidence" value="ECO:0007669"/>
    <property type="project" value="UniProtKB-KW"/>
</dbReference>
<dbReference type="Pfam" id="PF01807">
    <property type="entry name" value="Zn_ribbon_DnaG"/>
    <property type="match status" value="1"/>
</dbReference>
<evidence type="ECO:0000259" key="13">
    <source>
        <dbReference type="PROSITE" id="PS50880"/>
    </source>
</evidence>
<comment type="catalytic activity">
    <reaction evidence="12">
        <text>ssDNA + n NTP = ssDNA/pppN(pN)n-1 hybrid + (n-1) diphosphate.</text>
        <dbReference type="EC" id="2.7.7.101"/>
    </reaction>
</comment>
<dbReference type="Gene3D" id="3.40.1360.10">
    <property type="match status" value="1"/>
</dbReference>
<dbReference type="SUPFAM" id="SSF56731">
    <property type="entry name" value="DNA primase core"/>
    <property type="match status" value="1"/>
</dbReference>
<keyword evidence="11 12" id="KW-0804">Transcription</keyword>
<dbReference type="GO" id="GO:0006269">
    <property type="term" value="P:DNA replication, synthesis of primer"/>
    <property type="evidence" value="ECO:0007669"/>
    <property type="project" value="UniProtKB-UniRule"/>
</dbReference>
<comment type="similarity">
    <text evidence="12">Belongs to the DnaG primase family.</text>
</comment>
<evidence type="ECO:0000256" key="11">
    <source>
        <dbReference type="ARBA" id="ARBA00023163"/>
    </source>
</evidence>
<organism evidence="14 15">
    <name type="scientific">Mesoterricola silvestris</name>
    <dbReference type="NCBI Taxonomy" id="2927979"/>
    <lineage>
        <taxon>Bacteria</taxon>
        <taxon>Pseudomonadati</taxon>
        <taxon>Acidobacteriota</taxon>
        <taxon>Holophagae</taxon>
        <taxon>Holophagales</taxon>
        <taxon>Holophagaceae</taxon>
        <taxon>Mesoterricola</taxon>
    </lineage>
</organism>
<keyword evidence="2 12" id="KW-0639">Primosome</keyword>
<evidence type="ECO:0000256" key="12">
    <source>
        <dbReference type="HAMAP-Rule" id="MF_00974"/>
    </source>
</evidence>
<dbReference type="InterPro" id="IPR036977">
    <property type="entry name" value="DNA_primase_Znf_CHC2"/>
</dbReference>
<evidence type="ECO:0000256" key="9">
    <source>
        <dbReference type="ARBA" id="ARBA00022842"/>
    </source>
</evidence>
<keyword evidence="4 12" id="KW-0548">Nucleotidyltransferase</keyword>
<dbReference type="PANTHER" id="PTHR30313">
    <property type="entry name" value="DNA PRIMASE"/>
    <property type="match status" value="1"/>
</dbReference>
<evidence type="ECO:0000256" key="4">
    <source>
        <dbReference type="ARBA" id="ARBA00022695"/>
    </source>
</evidence>
<gene>
    <name evidence="12" type="primary">dnaG</name>
    <name evidence="14" type="ORF">METEAL_18420</name>
</gene>
<comment type="domain">
    <text evidence="12">Contains an N-terminal zinc-binding domain, a central core domain that contains the primase activity, and a C-terminal DnaB-binding domain.</text>
</comment>
<keyword evidence="15" id="KW-1185">Reference proteome</keyword>
<proteinExistence type="inferred from homology"/>
<dbReference type="GO" id="GO:0003899">
    <property type="term" value="F:DNA-directed RNA polymerase activity"/>
    <property type="evidence" value="ECO:0007669"/>
    <property type="project" value="UniProtKB-UniRule"/>
</dbReference>
<dbReference type="KEGG" id="msil:METEAL_18420"/>
<dbReference type="HAMAP" id="MF_00974">
    <property type="entry name" value="DNA_primase_DnaG"/>
    <property type="match status" value="1"/>
</dbReference>
<dbReference type="SMART" id="SM00400">
    <property type="entry name" value="ZnF_CHCC"/>
    <property type="match status" value="1"/>
</dbReference>
<evidence type="ECO:0000256" key="3">
    <source>
        <dbReference type="ARBA" id="ARBA00022679"/>
    </source>
</evidence>
<dbReference type="InterPro" id="IPR002694">
    <property type="entry name" value="Znf_CHC2"/>
</dbReference>
<dbReference type="FunFam" id="3.90.580.10:FF:000001">
    <property type="entry name" value="DNA primase"/>
    <property type="match status" value="1"/>
</dbReference>
<keyword evidence="5 12" id="KW-0235">DNA replication</keyword>
<dbReference type="GO" id="GO:1990077">
    <property type="term" value="C:primosome complex"/>
    <property type="evidence" value="ECO:0007669"/>
    <property type="project" value="UniProtKB-KW"/>
</dbReference>
<dbReference type="PROSITE" id="PS50880">
    <property type="entry name" value="TOPRIM"/>
    <property type="match status" value="1"/>
</dbReference>
<evidence type="ECO:0000256" key="5">
    <source>
        <dbReference type="ARBA" id="ARBA00022705"/>
    </source>
</evidence>
<dbReference type="EC" id="2.7.7.101" evidence="12"/>
<dbReference type="InterPro" id="IPR050219">
    <property type="entry name" value="DnaG_primase"/>
</dbReference>
<dbReference type="AlphaFoldDB" id="A0AA48KBM5"/>
<evidence type="ECO:0000256" key="7">
    <source>
        <dbReference type="ARBA" id="ARBA00022771"/>
    </source>
</evidence>
<dbReference type="InterPro" id="IPR019475">
    <property type="entry name" value="DNA_primase_DnaB-bd"/>
</dbReference>
<dbReference type="Pfam" id="PF08275">
    <property type="entry name" value="DNAG_N"/>
    <property type="match status" value="1"/>
</dbReference>
<dbReference type="Pfam" id="PF13155">
    <property type="entry name" value="Toprim_2"/>
    <property type="match status" value="1"/>
</dbReference>
<evidence type="ECO:0000256" key="2">
    <source>
        <dbReference type="ARBA" id="ARBA00022515"/>
    </source>
</evidence>